<feature type="domain" description="IMD" evidence="2">
    <location>
        <begin position="59"/>
        <end position="237"/>
    </location>
</feature>
<keyword evidence="4" id="KW-1185">Reference proteome</keyword>
<proteinExistence type="predicted"/>
<evidence type="ECO:0000313" key="3">
    <source>
        <dbReference type="EMBL" id="KZT58808.1"/>
    </source>
</evidence>
<dbReference type="GO" id="GO:0005543">
    <property type="term" value="F:phospholipid binding"/>
    <property type="evidence" value="ECO:0007669"/>
    <property type="project" value="InterPro"/>
</dbReference>
<feature type="non-terminal residue" evidence="3">
    <location>
        <position position="282"/>
    </location>
</feature>
<dbReference type="GO" id="GO:0042144">
    <property type="term" value="P:vacuole fusion, non-autophagic"/>
    <property type="evidence" value="ECO:0007669"/>
    <property type="project" value="InterPro"/>
</dbReference>
<feature type="region of interest" description="Disordered" evidence="1">
    <location>
        <begin position="1"/>
        <end position="31"/>
    </location>
</feature>
<dbReference type="InterPro" id="IPR027267">
    <property type="entry name" value="AH/BAR_dom_sf"/>
</dbReference>
<dbReference type="InterPro" id="IPR013606">
    <property type="entry name" value="I-BAR_dom"/>
</dbReference>
<sequence>MAHPRPLLTTPSSSFARPGPPSPTFSQRSSTAATSVVGDFEGAPERIVSKKDLRASLAAYEELISASRAYRTALTAVSSASASFALSIERCARLKGVSSDSASALLAASGLHYMIANQEQVLGDTLRGSLEGPLGEQLEVHRKTVTERTVAYERAQTDLSRQIRQTEAENMRHGRRRQRDLSSFRAALTQLQAQVDELDRLKAAYYTSVLQAEEETWDFVLSKVAHVVRASLDIYERVAAKGSDSALEPMLTANPDPFNAYGQPEGGEDKMFSILTPLGMLS</sequence>
<dbReference type="Pfam" id="PF08397">
    <property type="entry name" value="IMD"/>
    <property type="match status" value="1"/>
</dbReference>
<dbReference type="PANTHER" id="PTHR38407:SF1">
    <property type="entry name" value="PROTEIN IVY1"/>
    <property type="match status" value="1"/>
</dbReference>
<dbReference type="PANTHER" id="PTHR38407">
    <property type="entry name" value="PROTEIN IVY1"/>
    <property type="match status" value="1"/>
</dbReference>
<evidence type="ECO:0000256" key="1">
    <source>
        <dbReference type="SAM" id="MobiDB-lite"/>
    </source>
</evidence>
<dbReference type="AlphaFoldDB" id="A0A165H368"/>
<evidence type="ECO:0000313" key="4">
    <source>
        <dbReference type="Proteomes" id="UP000076842"/>
    </source>
</evidence>
<dbReference type="Proteomes" id="UP000076842">
    <property type="component" value="Unassembled WGS sequence"/>
</dbReference>
<dbReference type="Gene3D" id="1.20.1270.60">
    <property type="entry name" value="Arfaptin homology (AH) domain/BAR domain"/>
    <property type="match status" value="1"/>
</dbReference>
<dbReference type="InterPro" id="IPR037470">
    <property type="entry name" value="IVY1"/>
</dbReference>
<dbReference type="STRING" id="1353952.A0A165H368"/>
<gene>
    <name evidence="3" type="ORF">CALCODRAFT_467901</name>
</gene>
<dbReference type="GO" id="GO:0007009">
    <property type="term" value="P:plasma membrane organization"/>
    <property type="evidence" value="ECO:0007669"/>
    <property type="project" value="InterPro"/>
</dbReference>
<dbReference type="SUPFAM" id="SSF103657">
    <property type="entry name" value="BAR/IMD domain-like"/>
    <property type="match status" value="1"/>
</dbReference>
<name>A0A165H368_9BASI</name>
<organism evidence="3 4">
    <name type="scientific">Calocera cornea HHB12733</name>
    <dbReference type="NCBI Taxonomy" id="1353952"/>
    <lineage>
        <taxon>Eukaryota</taxon>
        <taxon>Fungi</taxon>
        <taxon>Dikarya</taxon>
        <taxon>Basidiomycota</taxon>
        <taxon>Agaricomycotina</taxon>
        <taxon>Dacrymycetes</taxon>
        <taxon>Dacrymycetales</taxon>
        <taxon>Dacrymycetaceae</taxon>
        <taxon>Calocera</taxon>
    </lineage>
</organism>
<dbReference type="GO" id="GO:0000329">
    <property type="term" value="C:fungal-type vacuole membrane"/>
    <property type="evidence" value="ECO:0007669"/>
    <property type="project" value="InterPro"/>
</dbReference>
<dbReference type="InParanoid" id="A0A165H368"/>
<reference evidence="3 4" key="1">
    <citation type="journal article" date="2016" name="Mol. Biol. Evol.">
        <title>Comparative Genomics of Early-Diverging Mushroom-Forming Fungi Provides Insights into the Origins of Lignocellulose Decay Capabilities.</title>
        <authorList>
            <person name="Nagy L.G."/>
            <person name="Riley R."/>
            <person name="Tritt A."/>
            <person name="Adam C."/>
            <person name="Daum C."/>
            <person name="Floudas D."/>
            <person name="Sun H."/>
            <person name="Yadav J.S."/>
            <person name="Pangilinan J."/>
            <person name="Larsson K.H."/>
            <person name="Matsuura K."/>
            <person name="Barry K."/>
            <person name="Labutti K."/>
            <person name="Kuo R."/>
            <person name="Ohm R.A."/>
            <person name="Bhattacharya S.S."/>
            <person name="Shirouzu T."/>
            <person name="Yoshinaga Y."/>
            <person name="Martin F.M."/>
            <person name="Grigoriev I.V."/>
            <person name="Hibbett D.S."/>
        </authorList>
    </citation>
    <scope>NUCLEOTIDE SEQUENCE [LARGE SCALE GENOMIC DNA]</scope>
    <source>
        <strain evidence="3 4">HHB12733</strain>
    </source>
</reference>
<evidence type="ECO:0000259" key="2">
    <source>
        <dbReference type="Pfam" id="PF08397"/>
    </source>
</evidence>
<dbReference type="EMBL" id="KV423947">
    <property type="protein sequence ID" value="KZT58808.1"/>
    <property type="molecule type" value="Genomic_DNA"/>
</dbReference>
<protein>
    <recommendedName>
        <fullName evidence="2">IMD domain-containing protein</fullName>
    </recommendedName>
</protein>
<accession>A0A165H368</accession>
<dbReference type="OrthoDB" id="5594612at2759"/>